<gene>
    <name evidence="3" type="ORF">SAMN04487775_10546</name>
</gene>
<feature type="transmembrane region" description="Helical" evidence="2">
    <location>
        <begin position="61"/>
        <end position="81"/>
    </location>
</feature>
<dbReference type="InterPro" id="IPR050222">
    <property type="entry name" value="MATE_MdtK"/>
</dbReference>
<dbReference type="GO" id="GO:0005886">
    <property type="term" value="C:plasma membrane"/>
    <property type="evidence" value="ECO:0007669"/>
    <property type="project" value="TreeGrafter"/>
</dbReference>
<proteinExistence type="predicted"/>
<feature type="transmembrane region" description="Helical" evidence="2">
    <location>
        <begin position="207"/>
        <end position="227"/>
    </location>
</feature>
<dbReference type="AlphaFoldDB" id="A0A1I3KM02"/>
<dbReference type="OrthoDB" id="9780160at2"/>
<dbReference type="Pfam" id="PF01554">
    <property type="entry name" value="MatE"/>
    <property type="match status" value="2"/>
</dbReference>
<feature type="transmembrane region" description="Helical" evidence="2">
    <location>
        <begin position="143"/>
        <end position="161"/>
    </location>
</feature>
<accession>A0A1I3KM02</accession>
<dbReference type="GO" id="GO:0042910">
    <property type="term" value="F:xenobiotic transmembrane transporter activity"/>
    <property type="evidence" value="ECO:0007669"/>
    <property type="project" value="InterPro"/>
</dbReference>
<evidence type="ECO:0000313" key="3">
    <source>
        <dbReference type="EMBL" id="SFI73533.1"/>
    </source>
</evidence>
<feature type="transmembrane region" description="Helical" evidence="2">
    <location>
        <begin position="102"/>
        <end position="123"/>
    </location>
</feature>
<reference evidence="4" key="1">
    <citation type="submission" date="2016-10" db="EMBL/GenBank/DDBJ databases">
        <authorList>
            <person name="Varghese N."/>
            <person name="Submissions S."/>
        </authorList>
    </citation>
    <scope>NUCLEOTIDE SEQUENCE [LARGE SCALE GENOMIC DNA]</scope>
    <source>
        <strain evidence="4">XBD1002</strain>
    </source>
</reference>
<dbReference type="Proteomes" id="UP000182737">
    <property type="component" value="Unassembled WGS sequence"/>
</dbReference>
<protein>
    <submittedName>
        <fullName evidence="3">Putative efflux protein, MATE family</fullName>
    </submittedName>
</protein>
<dbReference type="PANTHER" id="PTHR43298:SF2">
    <property type="entry name" value="FMN_FAD EXPORTER YEEO-RELATED"/>
    <property type="match status" value="1"/>
</dbReference>
<evidence type="ECO:0000256" key="1">
    <source>
        <dbReference type="ARBA" id="ARBA00022448"/>
    </source>
</evidence>
<feature type="transmembrane region" description="Helical" evidence="2">
    <location>
        <begin position="338"/>
        <end position="361"/>
    </location>
</feature>
<feature type="transmembrane region" description="Helical" evidence="2">
    <location>
        <begin position="21"/>
        <end position="41"/>
    </location>
</feature>
<dbReference type="PANTHER" id="PTHR43298">
    <property type="entry name" value="MULTIDRUG RESISTANCE PROTEIN NORM-RELATED"/>
    <property type="match status" value="1"/>
</dbReference>
<keyword evidence="2" id="KW-0812">Transmembrane</keyword>
<sequence length="470" mass="51971">MLQKKYAIGRNFGPASFYAQALKIAIPVMAQMLIQNLVSLIDNFMVAGLGDVKMSGVNICGQIIFVFMVFMNTICMAGGIFMTQFSGAKDKEGMKQSFCFKLWMGLFVVAVFSVSCFLLPRQILSFMVRGNSQAVLILDQGVQYMRIMGFMGIPWMLSAMISSSLREIGKVKVPLVISIIATCVNTVCNWILIYGNLGVPRLEVRGAAIATVIARTVEALIFIGYMIKQKPDFAIKFFDVFRINFALFCEILKKAWMIMLSEMVWAMAETITTALYNGRGGADVVSGMSSSFAISNLFFVAFNGIITATGVIIGKDLGRGELDQARQEKVWLLNGSKIFGLFFTGIGFLCLLLVPVVFRNLSASSQHICRQMVLVMAIYMPIWVYINCQFAVSRAGGDTVMGMVVDGIGNFGIVIPGIFLLANFTGIGPVAMYAIIKFVEVPKIMIAHFWLKKEKWLVNLAQKENEGEEK</sequence>
<organism evidence="3 4">
    <name type="scientific">Treponema bryantii</name>
    <dbReference type="NCBI Taxonomy" id="163"/>
    <lineage>
        <taxon>Bacteria</taxon>
        <taxon>Pseudomonadati</taxon>
        <taxon>Spirochaetota</taxon>
        <taxon>Spirochaetia</taxon>
        <taxon>Spirochaetales</taxon>
        <taxon>Treponemataceae</taxon>
        <taxon>Treponema</taxon>
    </lineage>
</organism>
<dbReference type="GO" id="GO:0015297">
    <property type="term" value="F:antiporter activity"/>
    <property type="evidence" value="ECO:0007669"/>
    <property type="project" value="InterPro"/>
</dbReference>
<keyword evidence="1" id="KW-0813">Transport</keyword>
<keyword evidence="4" id="KW-1185">Reference proteome</keyword>
<feature type="transmembrane region" description="Helical" evidence="2">
    <location>
        <begin position="412"/>
        <end position="436"/>
    </location>
</feature>
<feature type="transmembrane region" description="Helical" evidence="2">
    <location>
        <begin position="297"/>
        <end position="318"/>
    </location>
</feature>
<name>A0A1I3KM02_9SPIR</name>
<keyword evidence="2" id="KW-0472">Membrane</keyword>
<keyword evidence="2" id="KW-1133">Transmembrane helix</keyword>
<dbReference type="InterPro" id="IPR002528">
    <property type="entry name" value="MATE_fam"/>
</dbReference>
<feature type="transmembrane region" description="Helical" evidence="2">
    <location>
        <begin position="173"/>
        <end position="195"/>
    </location>
</feature>
<dbReference type="NCBIfam" id="TIGR00797">
    <property type="entry name" value="matE"/>
    <property type="match status" value="1"/>
</dbReference>
<feature type="transmembrane region" description="Helical" evidence="2">
    <location>
        <begin position="373"/>
        <end position="392"/>
    </location>
</feature>
<evidence type="ECO:0000256" key="2">
    <source>
        <dbReference type="SAM" id="Phobius"/>
    </source>
</evidence>
<dbReference type="EMBL" id="FORI01000005">
    <property type="protein sequence ID" value="SFI73533.1"/>
    <property type="molecule type" value="Genomic_DNA"/>
</dbReference>
<dbReference type="RefSeq" id="WP_074931378.1">
    <property type="nucleotide sequence ID" value="NZ_FORI01000005.1"/>
</dbReference>
<evidence type="ECO:0000313" key="4">
    <source>
        <dbReference type="Proteomes" id="UP000182737"/>
    </source>
</evidence>